<dbReference type="STRING" id="294750.A0A095EQK4"/>
<dbReference type="HOGENOM" id="CLU_036590_8_2_1"/>
<sequence length="205" mass="22274">MVQLKQDEWTRMSSTADARDVAIMKHCIELSYNCEVSPTAFSVGSTLFLPSSSPQFPILKSRFPSFSKTDSAESEGLILADGWSRQIPGNTHAEANALTNFRKVYGELLEGTDSTTSDLPPIEDVLADASCYATMEPCSVRTSGGPSCALELVRSKVNSVYLGVEEPPDFVQCEGVRILQDGNIEVISVSGLEEECLKAARRGRD</sequence>
<dbReference type="Gene3D" id="3.40.140.10">
    <property type="entry name" value="Cytidine Deaminase, domain 2"/>
    <property type="match status" value="1"/>
</dbReference>
<organism evidence="1 2">
    <name type="scientific">Cryptococcus deuterogattii (strain R265)</name>
    <name type="common">Cryptococcus gattii VGII (strain R265)</name>
    <dbReference type="NCBI Taxonomy" id="294750"/>
    <lineage>
        <taxon>Eukaryota</taxon>
        <taxon>Fungi</taxon>
        <taxon>Dikarya</taxon>
        <taxon>Basidiomycota</taxon>
        <taxon>Agaricomycotina</taxon>
        <taxon>Tremellomycetes</taxon>
        <taxon>Tremellales</taxon>
        <taxon>Cryptococcaceae</taxon>
        <taxon>Cryptococcus</taxon>
        <taxon>Cryptococcus gattii species complex</taxon>
    </lineage>
</organism>
<reference evidence="1 2" key="2">
    <citation type="journal article" date="2018" name="Proc. Natl. Acad. Sci.">
        <title>RNAi is a critical determinant of centromere evolution in closely related fungi.</title>
        <authorList>
            <person name="Yadav V."/>
            <person name="Sun S."/>
            <person name="Billmyre R.B."/>
            <person name="Thimmappa B.C."/>
            <person name="Shea T."/>
            <person name="Lintner R."/>
            <person name="Bakkeren G."/>
            <person name="Cuomo C.A."/>
            <person name="Heitman J."/>
            <person name="Sanyal K."/>
        </authorList>
    </citation>
    <scope>NUCLEOTIDE SEQUENCE [LARGE SCALE GENOMIC DNA]</scope>
    <source>
        <strain evidence="1 2">R265</strain>
    </source>
</reference>
<dbReference type="KEGG" id="cdeu:CNBG_4996"/>
<evidence type="ECO:0000313" key="1">
    <source>
        <dbReference type="EMBL" id="KGB79158.1"/>
    </source>
</evidence>
<dbReference type="Pfam" id="PF18785">
    <property type="entry name" value="Inv-AAD"/>
    <property type="match status" value="1"/>
</dbReference>
<protein>
    <recommendedName>
        <fullName evidence="3">CMP/dCMP-type deaminase domain-containing protein</fullName>
    </recommendedName>
</protein>
<dbReference type="Proteomes" id="UP000029445">
    <property type="component" value="Chromosome 13"/>
</dbReference>
<dbReference type="OMA" id="LRQKSWI"/>
<dbReference type="InterPro" id="IPR016193">
    <property type="entry name" value="Cytidine_deaminase-like"/>
</dbReference>
<dbReference type="EMBL" id="CP025771">
    <property type="protein sequence ID" value="KGB79158.1"/>
    <property type="molecule type" value="Genomic_DNA"/>
</dbReference>
<reference evidence="1 2" key="1">
    <citation type="journal article" date="2011" name="MBio">
        <title>Genome variation in Cryptococcus gattii, an emerging pathogen of immunocompetent hosts.</title>
        <authorList>
            <person name="D'Souza C.A."/>
            <person name="Kronstad J.W."/>
            <person name="Taylor G."/>
            <person name="Warren R."/>
            <person name="Yuen M."/>
            <person name="Hu G."/>
            <person name="Jung W.H."/>
            <person name="Sham A."/>
            <person name="Kidd S.E."/>
            <person name="Tangen K."/>
            <person name="Lee N."/>
            <person name="Zeilmaker T."/>
            <person name="Sawkins J."/>
            <person name="McVicker G."/>
            <person name="Shah S."/>
            <person name="Gnerre S."/>
            <person name="Griggs A."/>
            <person name="Zeng Q."/>
            <person name="Bartlett K."/>
            <person name="Li W."/>
            <person name="Wang X."/>
            <person name="Heitman J."/>
            <person name="Stajich J.E."/>
            <person name="Fraser J.A."/>
            <person name="Meyer W."/>
            <person name="Carter D."/>
            <person name="Schein J."/>
            <person name="Krzywinski M."/>
            <person name="Kwon-Chung K.J."/>
            <person name="Varma A."/>
            <person name="Wang J."/>
            <person name="Brunham R."/>
            <person name="Fyfe M."/>
            <person name="Ouellette B.F."/>
            <person name="Siddiqui A."/>
            <person name="Marra M."/>
            <person name="Jones S."/>
            <person name="Holt R."/>
            <person name="Birren B.W."/>
            <person name="Galagan J.E."/>
            <person name="Cuomo C.A."/>
        </authorList>
    </citation>
    <scope>NUCLEOTIDE SEQUENCE [LARGE SCALE GENOMIC DNA]</scope>
    <source>
        <strain evidence="1 2">R265</strain>
    </source>
</reference>
<accession>A0A095EQK4</accession>
<keyword evidence="2" id="KW-1185">Reference proteome</keyword>
<gene>
    <name evidence="1" type="ORF">CNBG_4996</name>
</gene>
<proteinExistence type="predicted"/>
<dbReference type="GO" id="GO:0006139">
    <property type="term" value="P:nucleobase-containing compound metabolic process"/>
    <property type="evidence" value="ECO:0007669"/>
    <property type="project" value="UniProtKB-ARBA"/>
</dbReference>
<name>A0A095EQK4_CRYD2</name>
<dbReference type="RefSeq" id="XP_062884850.1">
    <property type="nucleotide sequence ID" value="XM_063028895.1"/>
</dbReference>
<dbReference type="VEuPathDB" id="FungiDB:CNBG_4996"/>
<evidence type="ECO:0008006" key="3">
    <source>
        <dbReference type="Google" id="ProtNLM"/>
    </source>
</evidence>
<dbReference type="AlphaFoldDB" id="A0A095EQK4"/>
<evidence type="ECO:0000313" key="2">
    <source>
        <dbReference type="Proteomes" id="UP000029445"/>
    </source>
</evidence>
<dbReference type="SUPFAM" id="SSF53927">
    <property type="entry name" value="Cytidine deaminase-like"/>
    <property type="match status" value="1"/>
</dbReference>
<dbReference type="GO" id="GO:0003824">
    <property type="term" value="F:catalytic activity"/>
    <property type="evidence" value="ECO:0007669"/>
    <property type="project" value="InterPro"/>
</dbReference>
<dbReference type="OrthoDB" id="252265at2759"/>
<dbReference type="GeneID" id="88181170"/>